<dbReference type="InterPro" id="IPR053879">
    <property type="entry name" value="HYDIN_VesB_CFA65-like_Ig"/>
</dbReference>
<feature type="domain" description="HYDIN/VesB/CFA65-like Ig-like" evidence="6">
    <location>
        <begin position="49"/>
        <end position="154"/>
    </location>
</feature>
<dbReference type="Gene3D" id="2.60.40.10">
    <property type="entry name" value="Immunoglobulins"/>
    <property type="match status" value="1"/>
</dbReference>
<dbReference type="GO" id="GO:0005929">
    <property type="term" value="C:cilium"/>
    <property type="evidence" value="ECO:0007669"/>
    <property type="project" value="UniProtKB-SubCell"/>
</dbReference>
<evidence type="ECO:0000256" key="2">
    <source>
        <dbReference type="ARBA" id="ARBA00004496"/>
    </source>
</evidence>
<proteinExistence type="predicted"/>
<organism evidence="7 8">
    <name type="scientific">Acipenser ruthenus</name>
    <name type="common">Sterlet sturgeon</name>
    <dbReference type="NCBI Taxonomy" id="7906"/>
    <lineage>
        <taxon>Eukaryota</taxon>
        <taxon>Metazoa</taxon>
        <taxon>Chordata</taxon>
        <taxon>Craniata</taxon>
        <taxon>Vertebrata</taxon>
        <taxon>Euteleostomi</taxon>
        <taxon>Actinopterygii</taxon>
        <taxon>Chondrostei</taxon>
        <taxon>Acipenseriformes</taxon>
        <taxon>Acipenseridae</taxon>
        <taxon>Acipenser</taxon>
    </lineage>
</organism>
<dbReference type="AlphaFoldDB" id="A0A662YT90"/>
<dbReference type="PANTHER" id="PTHR46348:SF1">
    <property type="entry name" value="DELETED IN LUNG AND ESOPHAGEAL CANCER PROTEIN 1"/>
    <property type="match status" value="1"/>
</dbReference>
<reference evidence="7 8" key="1">
    <citation type="submission" date="2019-01" db="EMBL/GenBank/DDBJ databases">
        <title>Draft Genome and Complete Hox-Cluster Characterization of the Sterlet Sturgeon (Acipenser ruthenus).</title>
        <authorList>
            <person name="Wei Q."/>
        </authorList>
    </citation>
    <scope>NUCLEOTIDE SEQUENCE [LARGE SCALE GENOMIC DNA]</scope>
    <source>
        <strain evidence="7">WHYD16114868_AA</strain>
        <tissue evidence="7">Blood</tissue>
    </source>
</reference>
<keyword evidence="8" id="KW-1185">Reference proteome</keyword>
<gene>
    <name evidence="7" type="ORF">EOD39_10619</name>
</gene>
<accession>A0A662YT90</accession>
<sequence length="170" mass="18441">MTPDMMLIVKPWSLSVLTVKPCSLSVLIVKPCSLSVLQLIPLCAHLTVPVLQLSPHSLDFGTCYVGQTRVQEVFLSNTGGSNSYWTALIDHGETPGVFAVSPDSGTLDAHIVHISASRVALQISFTAGDSTEYKAMLTVHGMLGERMVRLEVRGRGSHDERFESLLTDTC</sequence>
<dbReference type="InterPro" id="IPR033304">
    <property type="entry name" value="DLEC1"/>
</dbReference>
<comment type="caution">
    <text evidence="7">The sequence shown here is derived from an EMBL/GenBank/DDBJ whole genome shotgun (WGS) entry which is preliminary data.</text>
</comment>
<comment type="subcellular location">
    <subcellularLocation>
        <location evidence="1">Cell projection</location>
        <location evidence="1">Cilium</location>
    </subcellularLocation>
    <subcellularLocation>
        <location evidence="2">Cytoplasm</location>
    </subcellularLocation>
</comment>
<dbReference type="Pfam" id="PF22544">
    <property type="entry name" value="HYDIN_VesB_CFA65-like_Ig"/>
    <property type="match status" value="1"/>
</dbReference>
<dbReference type="GO" id="GO:0005737">
    <property type="term" value="C:cytoplasm"/>
    <property type="evidence" value="ECO:0007669"/>
    <property type="project" value="UniProtKB-SubCell"/>
</dbReference>
<protein>
    <submittedName>
        <fullName evidence="7">Deleted in lung and esophageal cancer protein 1</fullName>
    </submittedName>
</protein>
<dbReference type="Proteomes" id="UP000289886">
    <property type="component" value="Unassembled WGS sequence"/>
</dbReference>
<evidence type="ECO:0000256" key="5">
    <source>
        <dbReference type="ARBA" id="ARBA00023273"/>
    </source>
</evidence>
<evidence type="ECO:0000256" key="4">
    <source>
        <dbReference type="ARBA" id="ARBA00023069"/>
    </source>
</evidence>
<evidence type="ECO:0000259" key="6">
    <source>
        <dbReference type="Pfam" id="PF22544"/>
    </source>
</evidence>
<dbReference type="EMBL" id="SCEB01000279">
    <property type="protein sequence ID" value="RXM99900.1"/>
    <property type="molecule type" value="Genomic_DNA"/>
</dbReference>
<keyword evidence="5" id="KW-0966">Cell projection</keyword>
<name>A0A662YT90_ACIRT</name>
<dbReference type="PANTHER" id="PTHR46348">
    <property type="entry name" value="DELETED IN LUNG AND ESOPHAGEAL CANCER PROTEIN 1"/>
    <property type="match status" value="1"/>
</dbReference>
<keyword evidence="4" id="KW-0969">Cilium</keyword>
<dbReference type="GO" id="GO:0008285">
    <property type="term" value="P:negative regulation of cell population proliferation"/>
    <property type="evidence" value="ECO:0007669"/>
    <property type="project" value="InterPro"/>
</dbReference>
<evidence type="ECO:0000313" key="7">
    <source>
        <dbReference type="EMBL" id="RXM99900.1"/>
    </source>
</evidence>
<evidence type="ECO:0000313" key="8">
    <source>
        <dbReference type="Proteomes" id="UP000289886"/>
    </source>
</evidence>
<keyword evidence="3" id="KW-0963">Cytoplasm</keyword>
<evidence type="ECO:0000256" key="1">
    <source>
        <dbReference type="ARBA" id="ARBA00004138"/>
    </source>
</evidence>
<dbReference type="InterPro" id="IPR013783">
    <property type="entry name" value="Ig-like_fold"/>
</dbReference>
<evidence type="ECO:0000256" key="3">
    <source>
        <dbReference type="ARBA" id="ARBA00022490"/>
    </source>
</evidence>
<dbReference type="GO" id="GO:0015631">
    <property type="term" value="F:tubulin binding"/>
    <property type="evidence" value="ECO:0007669"/>
    <property type="project" value="TreeGrafter"/>
</dbReference>